<protein>
    <submittedName>
        <fullName evidence="7">NADP-dependent malic enzyme (NADP-ME) (Mali c enzyme 1)</fullName>
    </submittedName>
</protein>
<dbReference type="SUPFAM" id="SSF53223">
    <property type="entry name" value="Aminoacid dehydrogenase-like, N-terminal domain"/>
    <property type="match status" value="1"/>
</dbReference>
<evidence type="ECO:0000259" key="3">
    <source>
        <dbReference type="SMART" id="SM00919"/>
    </source>
</evidence>
<dbReference type="GO" id="GO:0006108">
    <property type="term" value="P:malate metabolic process"/>
    <property type="evidence" value="ECO:0007669"/>
    <property type="project" value="TreeGrafter"/>
</dbReference>
<dbReference type="InterPro" id="IPR012302">
    <property type="entry name" value="Malic_NAD-bd"/>
</dbReference>
<dbReference type="Gene3D" id="2.60.120.260">
    <property type="entry name" value="Galactose-binding domain-like"/>
    <property type="match status" value="1"/>
</dbReference>
<dbReference type="InterPro" id="IPR037062">
    <property type="entry name" value="Malic_N_dom_sf"/>
</dbReference>
<evidence type="ECO:0000313" key="6">
    <source>
        <dbReference type="EMBL" id="CAL1141974.1"/>
    </source>
</evidence>
<evidence type="ECO:0000256" key="1">
    <source>
        <dbReference type="ARBA" id="ARBA00008785"/>
    </source>
</evidence>
<dbReference type="InterPro" id="IPR012301">
    <property type="entry name" value="Malic_N_dom"/>
</dbReference>
<feature type="domain" description="Malic enzyme NAD-binding" evidence="3">
    <location>
        <begin position="665"/>
        <end position="932"/>
    </location>
</feature>
<dbReference type="SMART" id="SM01274">
    <property type="entry name" value="malic"/>
    <property type="match status" value="1"/>
</dbReference>
<evidence type="ECO:0000313" key="8">
    <source>
        <dbReference type="Proteomes" id="UP001152797"/>
    </source>
</evidence>
<name>A0A9P1CBI7_9DINO</name>
<dbReference type="InterPro" id="IPR001891">
    <property type="entry name" value="Malic_OxRdtase"/>
</dbReference>
<dbReference type="GO" id="GO:0016616">
    <property type="term" value="F:oxidoreductase activity, acting on the CH-OH group of donors, NAD or NADP as acceptor"/>
    <property type="evidence" value="ECO:0007669"/>
    <property type="project" value="InterPro"/>
</dbReference>
<dbReference type="PRINTS" id="PR00072">
    <property type="entry name" value="MALOXRDTASE"/>
</dbReference>
<dbReference type="Pfam" id="PF03949">
    <property type="entry name" value="Malic_M"/>
    <property type="match status" value="1"/>
</dbReference>
<proteinExistence type="inferred from homology"/>
<keyword evidence="8" id="KW-1185">Reference proteome</keyword>
<dbReference type="InterPro" id="IPR046346">
    <property type="entry name" value="Aminoacid_DH-like_N_sf"/>
</dbReference>
<dbReference type="Gene3D" id="3.40.50.10380">
    <property type="entry name" value="Malic enzyme, N-terminal domain"/>
    <property type="match status" value="1"/>
</dbReference>
<dbReference type="SMART" id="SM00919">
    <property type="entry name" value="Malic_M"/>
    <property type="match status" value="1"/>
</dbReference>
<dbReference type="PANTHER" id="PTHR23406:SF34">
    <property type="entry name" value="NAD-DEPENDENT MALIC ENZYME, MITOCHONDRIAL"/>
    <property type="match status" value="1"/>
</dbReference>
<dbReference type="Proteomes" id="UP001152797">
    <property type="component" value="Unassembled WGS sequence"/>
</dbReference>
<comment type="caution">
    <text evidence="5">The sequence shown here is derived from an EMBL/GenBank/DDBJ whole genome shotgun (WGS) entry which is preliminary data.</text>
</comment>
<reference evidence="5" key="1">
    <citation type="submission" date="2022-10" db="EMBL/GenBank/DDBJ databases">
        <authorList>
            <person name="Chen Y."/>
            <person name="Dougan E. K."/>
            <person name="Chan C."/>
            <person name="Rhodes N."/>
            <person name="Thang M."/>
        </authorList>
    </citation>
    <scope>NUCLEOTIDE SEQUENCE</scope>
</reference>
<dbReference type="EMBL" id="CAMXCT010001282">
    <property type="protein sequence ID" value="CAI3988599.1"/>
    <property type="molecule type" value="Genomic_DNA"/>
</dbReference>
<dbReference type="SUPFAM" id="SSF51735">
    <property type="entry name" value="NAD(P)-binding Rossmann-fold domains"/>
    <property type="match status" value="1"/>
</dbReference>
<comment type="similarity">
    <text evidence="1">Belongs to the malic enzymes family.</text>
</comment>
<evidence type="ECO:0000313" key="5">
    <source>
        <dbReference type="EMBL" id="CAI3988599.1"/>
    </source>
</evidence>
<dbReference type="Pfam" id="PF00390">
    <property type="entry name" value="malic"/>
    <property type="match status" value="1"/>
</dbReference>
<dbReference type="GO" id="GO:0051287">
    <property type="term" value="F:NAD binding"/>
    <property type="evidence" value="ECO:0007669"/>
    <property type="project" value="InterPro"/>
</dbReference>
<reference evidence="6" key="2">
    <citation type="submission" date="2024-04" db="EMBL/GenBank/DDBJ databases">
        <authorList>
            <person name="Chen Y."/>
            <person name="Shah S."/>
            <person name="Dougan E. K."/>
            <person name="Thang M."/>
            <person name="Chan C."/>
        </authorList>
    </citation>
    <scope>NUCLEOTIDE SEQUENCE [LARGE SCALE GENOMIC DNA]</scope>
</reference>
<dbReference type="InterPro" id="IPR036291">
    <property type="entry name" value="NAD(P)-bd_dom_sf"/>
</dbReference>
<dbReference type="EMBL" id="CAMXCT020001282">
    <property type="protein sequence ID" value="CAL1141974.1"/>
    <property type="molecule type" value="Genomic_DNA"/>
</dbReference>
<evidence type="ECO:0000259" key="4">
    <source>
        <dbReference type="SMART" id="SM01274"/>
    </source>
</evidence>
<dbReference type="OrthoDB" id="5365701at2759"/>
<feature type="domain" description="Malic enzyme N-terminal" evidence="4">
    <location>
        <begin position="445"/>
        <end position="655"/>
    </location>
</feature>
<dbReference type="PANTHER" id="PTHR23406">
    <property type="entry name" value="MALIC ENZYME-RELATED"/>
    <property type="match status" value="1"/>
</dbReference>
<organism evidence="5">
    <name type="scientific">Cladocopium goreaui</name>
    <dbReference type="NCBI Taxonomy" id="2562237"/>
    <lineage>
        <taxon>Eukaryota</taxon>
        <taxon>Sar</taxon>
        <taxon>Alveolata</taxon>
        <taxon>Dinophyceae</taxon>
        <taxon>Suessiales</taxon>
        <taxon>Symbiodiniaceae</taxon>
        <taxon>Cladocopium</taxon>
    </lineage>
</organism>
<evidence type="ECO:0000256" key="2">
    <source>
        <dbReference type="ARBA" id="ARBA00023027"/>
    </source>
</evidence>
<dbReference type="Gene3D" id="3.40.50.720">
    <property type="entry name" value="NAD(P)-binding Rossmann-like Domain"/>
    <property type="match status" value="1"/>
</dbReference>
<sequence length="980" mass="106765">MASSNYSCSEGKRLAAKLLPDAAVELLIEAALLCPDNLCVIQLHEMAMPPVDTGIQWGSMAHKWDFTDLTPGKVMLPVVGEQHEKLPTIVHWFEDIDPPKVNERMYTDPQRQRSLSGRGGYQFRWYSALWYGWMSSAPAVPGLDKCDVIRPADAGSLLPRVEAVEALAENGPWQGGRELSLSRPVRASADMERAAHVVDGTDSEWFPTETEAQWLEIDLEKVCQVDAVRIKWWGDYGKKSSLKVLSLLCAEGSSFDYGQAGMQLAMCNYVQLLIGQSFQQRGLRTREADFNGWTELPGWEEPTRVVRLELGNPCPDCFGLKKSYGIRRVEVLGHYIEGALAGALSQGLSDGIPDPSKIFDVAPVDAACEKVMVKINLEGRHLSLPKSVVKRGVETWNSQAAVQGILQILDSACQAKTVSEALDEVRGFTSLGHMIWAYAYLRMLYHKDSSLFYRTVLAEPSFLMPIVYTPTVGEACQKFGQLPLLPRGCYVSLADRGNLKAVLKEYADAMLPKDQNGQPQCQCIVFSDGGRILGLGDLGVWGMGIPIGKLDLYTVCAGFDPAKTIPVMIDVGCSDASGNAAKLTIRDHILYHGLKDNRQKHTSKAGTEVNSVYYGPDSFIGEFMSAARELFGRNCLLQFEDFNSNDAFPLLEEYRNKFLTYNDDIQGTASIIVAAVLGGIKLQKPECTTLLKELQGMKVLFHGAGSANLGGAQLLSAEVHMLPGAVVVTNSRGVIWKSEDGSNGTFRNDEQKAVALTGEPKGYDNTDLVSIIKHHKPDVLIGAVGKAPGCFTEEVVKAMLGVQAAKATPGRPIIFALSNPMSQAEITAEDCYKFSQGKAIFGSGTRFPPVEVQGRTRVPGQVNNFFIFPGMSFGAVCCEATTITDHLFMEAAEAVANSLDKVDIEADSVLPNTARIREVGENVAATVVLACQKAGLAQKVLGSSYAEVSEQLATMRWDPDEAHHIQLDDPAAPCAVCAFV</sequence>
<accession>A0A9P1CBI7</accession>
<dbReference type="SUPFAM" id="SSF49785">
    <property type="entry name" value="Galactose-binding domain-like"/>
    <property type="match status" value="1"/>
</dbReference>
<dbReference type="NCBIfam" id="NF010052">
    <property type="entry name" value="PRK13529.1"/>
    <property type="match status" value="1"/>
</dbReference>
<evidence type="ECO:0000313" key="7">
    <source>
        <dbReference type="EMBL" id="CAL4775911.1"/>
    </source>
</evidence>
<keyword evidence="2" id="KW-0520">NAD</keyword>
<dbReference type="GO" id="GO:0004470">
    <property type="term" value="F:malic enzyme activity"/>
    <property type="evidence" value="ECO:0007669"/>
    <property type="project" value="InterPro"/>
</dbReference>
<gene>
    <name evidence="5" type="ORF">C1SCF055_LOCUS15747</name>
</gene>
<dbReference type="InterPro" id="IPR008979">
    <property type="entry name" value="Galactose-bd-like_sf"/>
</dbReference>
<dbReference type="EMBL" id="CAMXCT030001282">
    <property type="protein sequence ID" value="CAL4775911.1"/>
    <property type="molecule type" value="Genomic_DNA"/>
</dbReference>
<dbReference type="AlphaFoldDB" id="A0A9P1CBI7"/>